<gene>
    <name evidence="3" type="ORF">MAR_001450</name>
</gene>
<keyword evidence="2" id="KW-0812">Transmembrane</keyword>
<accession>A0ABY7FBU0</accession>
<evidence type="ECO:0000313" key="3">
    <source>
        <dbReference type="EMBL" id="WAR19612.1"/>
    </source>
</evidence>
<name>A0ABY7FBU0_MYAAR</name>
<feature type="compositionally biased region" description="Polar residues" evidence="1">
    <location>
        <begin position="174"/>
        <end position="184"/>
    </location>
</feature>
<dbReference type="Proteomes" id="UP001164746">
    <property type="component" value="Chromosome 11"/>
</dbReference>
<reference evidence="3" key="1">
    <citation type="submission" date="2022-11" db="EMBL/GenBank/DDBJ databases">
        <title>Centuries of genome instability and evolution in soft-shell clam transmissible cancer (bioRxiv).</title>
        <authorList>
            <person name="Hart S.F.M."/>
            <person name="Yonemitsu M.A."/>
            <person name="Giersch R.M."/>
            <person name="Beal B.F."/>
            <person name="Arriagada G."/>
            <person name="Davis B.W."/>
            <person name="Ostrander E.A."/>
            <person name="Goff S.P."/>
            <person name="Metzger M.J."/>
        </authorList>
    </citation>
    <scope>NUCLEOTIDE SEQUENCE</scope>
    <source>
        <strain evidence="3">MELC-2E11</strain>
        <tissue evidence="3">Siphon/mantle</tissue>
    </source>
</reference>
<feature type="transmembrane region" description="Helical" evidence="2">
    <location>
        <begin position="70"/>
        <end position="95"/>
    </location>
</feature>
<evidence type="ECO:0000256" key="2">
    <source>
        <dbReference type="SAM" id="Phobius"/>
    </source>
</evidence>
<keyword evidence="2" id="KW-1133">Transmembrane helix</keyword>
<feature type="region of interest" description="Disordered" evidence="1">
    <location>
        <begin position="138"/>
        <end position="184"/>
    </location>
</feature>
<dbReference type="InterPro" id="IPR022640">
    <property type="entry name" value="CYYR1"/>
</dbReference>
<dbReference type="Pfam" id="PF10873">
    <property type="entry name" value="CYYR1"/>
    <property type="match status" value="1"/>
</dbReference>
<proteinExistence type="predicted"/>
<evidence type="ECO:0000256" key="1">
    <source>
        <dbReference type="SAM" id="MobiDB-lite"/>
    </source>
</evidence>
<organism evidence="3 4">
    <name type="scientific">Mya arenaria</name>
    <name type="common">Soft-shell clam</name>
    <dbReference type="NCBI Taxonomy" id="6604"/>
    <lineage>
        <taxon>Eukaryota</taxon>
        <taxon>Metazoa</taxon>
        <taxon>Spiralia</taxon>
        <taxon>Lophotrochozoa</taxon>
        <taxon>Mollusca</taxon>
        <taxon>Bivalvia</taxon>
        <taxon>Autobranchia</taxon>
        <taxon>Heteroconchia</taxon>
        <taxon>Euheterodonta</taxon>
        <taxon>Imparidentia</taxon>
        <taxon>Neoheterodontei</taxon>
        <taxon>Myida</taxon>
        <taxon>Myoidea</taxon>
        <taxon>Myidae</taxon>
        <taxon>Mya</taxon>
    </lineage>
</organism>
<keyword evidence="4" id="KW-1185">Reference proteome</keyword>
<protein>
    <submittedName>
        <fullName evidence="3">Uncharacterized protein</fullName>
    </submittedName>
</protein>
<dbReference type="EMBL" id="CP111022">
    <property type="protein sequence ID" value="WAR19612.1"/>
    <property type="molecule type" value="Genomic_DNA"/>
</dbReference>
<evidence type="ECO:0000313" key="4">
    <source>
        <dbReference type="Proteomes" id="UP001164746"/>
    </source>
</evidence>
<sequence length="184" mass="19918">MTNKSVSRIGRDSGPKIKKEIGMPFGNAERCNTWLDYYENCIYGCCDDNKHSGYDMCCNSYYDTDSIRHVLAIGPIIGIVVGCVILVITVISIIVCCVCCSRNSRGQQGQTFTSAASGPYVMNQMPYGAQMGQAHYGQQPYPAQPPPQTGHMPPLQTGHMAPGTTVVNHPGMQGPTSYGKSVDN</sequence>
<keyword evidence="2" id="KW-0472">Membrane</keyword>